<keyword evidence="1" id="KW-0560">Oxidoreductase</keyword>
<name>A0A937W7Y1_UNCTE</name>
<gene>
    <name evidence="4" type="ORF">FJZ47_23090</name>
</gene>
<protein>
    <submittedName>
        <fullName evidence="4">LLM class flavin-dependent oxidoreductase</fullName>
    </submittedName>
</protein>
<dbReference type="EMBL" id="VGLS01000996">
    <property type="protein sequence ID" value="MBM3226661.1"/>
    <property type="molecule type" value="Genomic_DNA"/>
</dbReference>
<feature type="domain" description="Luciferase-like" evidence="3">
    <location>
        <begin position="59"/>
        <end position="367"/>
    </location>
</feature>
<sequence length="414" mass="47306">MCSCDDSQRHRACDCASRSVRREDERVIKHFSILYVGQIDLDNIGRDGTPADARRYPNERLMQSYRMAEEIAVLMDELGFYALWTAEHHFQHEGYECFPNLILLSTHLASKTKRLKFGCGFNIVPMWHPLRLAEDYAMADILTGGRVIFGIGRGYHTREVETFGAPLLDGAANMALFEEQMEVIFKAFNEESFSHQGKYYTIPPRVPYRGYELQEITLVPRPMHRPVEIWQPAASGRSIDFMARHGIKGMLALNGEKLTAQMMQQYQEASAKYGRQLQLGEDMCLGMGFCIDDTQQKAIDHVRPYHDERYKWFATFGFVRYTDEQGRPWGTPGAPARLPLIEDGVQQKAWLCGPPEQLIAQLKEIEAQYPGLEHIMLQWPEGMPLREFQDQLRTLAREVMPAFTGATAGGGTRV</sequence>
<evidence type="ECO:0000256" key="2">
    <source>
        <dbReference type="ARBA" id="ARBA00023033"/>
    </source>
</evidence>
<keyword evidence="2" id="KW-0503">Monooxygenase</keyword>
<dbReference type="GO" id="GO:0005829">
    <property type="term" value="C:cytosol"/>
    <property type="evidence" value="ECO:0007669"/>
    <property type="project" value="TreeGrafter"/>
</dbReference>
<dbReference type="PANTHER" id="PTHR30137">
    <property type="entry name" value="LUCIFERASE-LIKE MONOOXYGENASE"/>
    <property type="match status" value="1"/>
</dbReference>
<organism evidence="4 5">
    <name type="scientific">Tectimicrobiota bacterium</name>
    <dbReference type="NCBI Taxonomy" id="2528274"/>
    <lineage>
        <taxon>Bacteria</taxon>
        <taxon>Pseudomonadati</taxon>
        <taxon>Nitrospinota/Tectimicrobiota group</taxon>
        <taxon>Candidatus Tectimicrobiota</taxon>
    </lineage>
</organism>
<evidence type="ECO:0000313" key="4">
    <source>
        <dbReference type="EMBL" id="MBM3226661.1"/>
    </source>
</evidence>
<evidence type="ECO:0000259" key="3">
    <source>
        <dbReference type="Pfam" id="PF00296"/>
    </source>
</evidence>
<dbReference type="GO" id="GO:0016705">
    <property type="term" value="F:oxidoreductase activity, acting on paired donors, with incorporation or reduction of molecular oxygen"/>
    <property type="evidence" value="ECO:0007669"/>
    <property type="project" value="InterPro"/>
</dbReference>
<dbReference type="PANTHER" id="PTHR30137:SF8">
    <property type="entry name" value="BLR5498 PROTEIN"/>
    <property type="match status" value="1"/>
</dbReference>
<dbReference type="SUPFAM" id="SSF51679">
    <property type="entry name" value="Bacterial luciferase-like"/>
    <property type="match status" value="1"/>
</dbReference>
<dbReference type="Gene3D" id="3.20.20.30">
    <property type="entry name" value="Luciferase-like domain"/>
    <property type="match status" value="1"/>
</dbReference>
<proteinExistence type="predicted"/>
<dbReference type="Pfam" id="PF00296">
    <property type="entry name" value="Bac_luciferase"/>
    <property type="match status" value="1"/>
</dbReference>
<dbReference type="AlphaFoldDB" id="A0A937W7Y1"/>
<evidence type="ECO:0000256" key="1">
    <source>
        <dbReference type="ARBA" id="ARBA00023002"/>
    </source>
</evidence>
<comment type="caution">
    <text evidence="4">The sequence shown here is derived from an EMBL/GenBank/DDBJ whole genome shotgun (WGS) entry which is preliminary data.</text>
</comment>
<evidence type="ECO:0000313" key="5">
    <source>
        <dbReference type="Proteomes" id="UP000712673"/>
    </source>
</evidence>
<dbReference type="InterPro" id="IPR036661">
    <property type="entry name" value="Luciferase-like_sf"/>
</dbReference>
<accession>A0A937W7Y1</accession>
<dbReference type="InterPro" id="IPR050766">
    <property type="entry name" value="Bact_Lucif_Oxidored"/>
</dbReference>
<reference evidence="4" key="1">
    <citation type="submission" date="2019-03" db="EMBL/GenBank/DDBJ databases">
        <title>Lake Tanganyika Metagenome-Assembled Genomes (MAGs).</title>
        <authorList>
            <person name="Tran P."/>
        </authorList>
    </citation>
    <scope>NUCLEOTIDE SEQUENCE</scope>
    <source>
        <strain evidence="4">K_DeepCast_65m_m2_066</strain>
    </source>
</reference>
<dbReference type="InterPro" id="IPR011251">
    <property type="entry name" value="Luciferase-like_dom"/>
</dbReference>
<dbReference type="Proteomes" id="UP000712673">
    <property type="component" value="Unassembled WGS sequence"/>
</dbReference>
<dbReference type="GO" id="GO:0004497">
    <property type="term" value="F:monooxygenase activity"/>
    <property type="evidence" value="ECO:0007669"/>
    <property type="project" value="UniProtKB-KW"/>
</dbReference>